<dbReference type="InterPro" id="IPR026019">
    <property type="entry name" value="Ribul_P_3_epim"/>
</dbReference>
<evidence type="ECO:0000256" key="4">
    <source>
        <dbReference type="ARBA" id="ARBA00001947"/>
    </source>
</evidence>
<dbReference type="PATRIC" id="fig|1229831.3.peg.365"/>
<dbReference type="HAMAP" id="MF_02227">
    <property type="entry name" value="RPE"/>
    <property type="match status" value="1"/>
</dbReference>
<dbReference type="GO" id="GO:0005737">
    <property type="term" value="C:cytoplasm"/>
    <property type="evidence" value="ECO:0007669"/>
    <property type="project" value="UniProtKB-ARBA"/>
</dbReference>
<evidence type="ECO:0000256" key="13">
    <source>
        <dbReference type="PIRSR" id="PIRSR001461-2"/>
    </source>
</evidence>
<keyword evidence="13" id="KW-0862">Zinc</keyword>
<feature type="binding site" evidence="10 14">
    <location>
        <position position="88"/>
    </location>
    <ligand>
        <name>substrate</name>
    </ligand>
</feature>
<dbReference type="GO" id="GO:0046872">
    <property type="term" value="F:metal ion binding"/>
    <property type="evidence" value="ECO:0007669"/>
    <property type="project" value="UniProtKB-UniRule"/>
</dbReference>
<evidence type="ECO:0000256" key="6">
    <source>
        <dbReference type="ARBA" id="ARBA00009541"/>
    </source>
</evidence>
<gene>
    <name evidence="10 15" type="primary">rpe</name>
    <name evidence="15" type="ORF">M832_03620</name>
</gene>
<evidence type="ECO:0000256" key="8">
    <source>
        <dbReference type="ARBA" id="ARBA00022723"/>
    </source>
</evidence>
<evidence type="ECO:0000256" key="3">
    <source>
        <dbReference type="ARBA" id="ARBA00001941"/>
    </source>
</evidence>
<dbReference type="EMBL" id="CP006571">
    <property type="protein sequence ID" value="AHK63227.1"/>
    <property type="molecule type" value="Genomic_DNA"/>
</dbReference>
<protein>
    <recommendedName>
        <fullName evidence="7 10">Ribulose-phosphate 3-epimerase</fullName>
        <ecNumber evidence="7 10">5.1.3.1</ecNumber>
    </recommendedName>
</protein>
<comment type="function">
    <text evidence="10">Catalyzes the reversible epimerization of D-ribulose 5-phosphate to D-xylulose 5-phosphate.</text>
</comment>
<reference evidence="15 16" key="1">
    <citation type="journal article" date="2014" name="Syst. Appl. Microbiol.">
        <title>Evidence for the existence of two new members of the family Chlamydiaceae and proposal of Chlamydia avium sp. nov. and Chlamydia gallinacea sp. nov.</title>
        <authorList>
            <person name="Sachse K."/>
            <person name="Laroucau K."/>
            <person name="Riege K."/>
            <person name="Wehner S."/>
            <person name="Dilcher M."/>
            <person name="Creasy H.H."/>
            <person name="Weidmann M."/>
            <person name="Myers G."/>
            <person name="Vorimore F."/>
            <person name="Vicari N."/>
            <person name="Magnino S."/>
            <person name="Liebler-Tenorio E."/>
            <person name="Ruettger A."/>
            <person name="Bavoil P.M."/>
            <person name="Hufert F.T."/>
            <person name="Rossello-Mora R."/>
            <person name="Marz M."/>
        </authorList>
    </citation>
    <scope>NUCLEOTIDE SEQUENCE [LARGE SCALE GENOMIC DNA]</scope>
    <source>
        <strain evidence="15 16">10DC88</strain>
    </source>
</reference>
<dbReference type="GO" id="GO:0004750">
    <property type="term" value="F:D-ribulose-phosphate 3-epimerase activity"/>
    <property type="evidence" value="ECO:0007669"/>
    <property type="project" value="UniProtKB-UniRule"/>
</dbReference>
<evidence type="ECO:0000256" key="14">
    <source>
        <dbReference type="PIRSR" id="PIRSR001461-3"/>
    </source>
</evidence>
<evidence type="ECO:0000256" key="9">
    <source>
        <dbReference type="ARBA" id="ARBA00023235"/>
    </source>
</evidence>
<evidence type="ECO:0000256" key="1">
    <source>
        <dbReference type="ARBA" id="ARBA00001782"/>
    </source>
</evidence>
<dbReference type="PANTHER" id="PTHR11749">
    <property type="entry name" value="RIBULOSE-5-PHOSPHATE-3-EPIMERASE"/>
    <property type="match status" value="1"/>
</dbReference>
<accession>W8K023</accession>
<feature type="binding site" evidence="10 13">
    <location>
        <position position="57"/>
    </location>
    <ligand>
        <name>a divalent metal cation</name>
        <dbReference type="ChEBI" id="CHEBI:60240"/>
    </ligand>
</feature>
<organism evidence="15 16">
    <name type="scientific">Chlamydia avium 10DC88</name>
    <dbReference type="NCBI Taxonomy" id="1229831"/>
    <lineage>
        <taxon>Bacteria</taxon>
        <taxon>Pseudomonadati</taxon>
        <taxon>Chlamydiota</taxon>
        <taxon>Chlamydiia</taxon>
        <taxon>Chlamydiales</taxon>
        <taxon>Chlamydiaceae</taxon>
        <taxon>Chlamydia/Chlamydophila group</taxon>
        <taxon>Chlamydia</taxon>
    </lineage>
</organism>
<evidence type="ECO:0000256" key="2">
    <source>
        <dbReference type="ARBA" id="ARBA00001936"/>
    </source>
</evidence>
<dbReference type="AlphaFoldDB" id="W8K023"/>
<dbReference type="KEGG" id="cav:M832_03620"/>
<sequence length="247" mass="27068">MRTSIKRTFLSFDRPRVRNIKQHKVCIAPSIMGGDLACIGAEAQRIAQSGADLIHIDIMDGHFVPNFTFGPGTIAAINRSTDIFLEVHAMIYSPFDFIEAFVQSGADRIIVHFEASENLKELLSYIKKCGIQAGLAFSPETSIEFIPSFLPLCDVILLMSVHPGFCGQSFLPEVSDKIRFTKKAIQLAGLEGKCFIEVDGGITEESGKVCREAGADILVAASYVFQQDGLTIEEKVSLLRGENHGIK</sequence>
<dbReference type="CDD" id="cd00429">
    <property type="entry name" value="RPE"/>
    <property type="match status" value="1"/>
</dbReference>
<evidence type="ECO:0000256" key="5">
    <source>
        <dbReference type="ARBA" id="ARBA00001954"/>
    </source>
</evidence>
<comment type="cofactor">
    <cofactor evidence="4">
        <name>Zn(2+)</name>
        <dbReference type="ChEBI" id="CHEBI:29105"/>
    </cofactor>
</comment>
<dbReference type="FunFam" id="3.20.20.70:FF:000004">
    <property type="entry name" value="Ribulose-phosphate 3-epimerase"/>
    <property type="match status" value="1"/>
</dbReference>
<comment type="cofactor">
    <cofactor evidence="2">
        <name>Mn(2+)</name>
        <dbReference type="ChEBI" id="CHEBI:29035"/>
    </cofactor>
</comment>
<dbReference type="InterPro" id="IPR011060">
    <property type="entry name" value="RibuloseP-bd_barrel"/>
</dbReference>
<dbReference type="HOGENOM" id="CLU_054856_2_1_0"/>
<feature type="binding site" evidence="10 14">
    <location>
        <begin position="164"/>
        <end position="167"/>
    </location>
    <ligand>
        <name>substrate</name>
    </ligand>
</feature>
<feature type="active site" description="Proton donor" evidence="10 12">
    <location>
        <position position="199"/>
    </location>
</feature>
<evidence type="ECO:0000256" key="12">
    <source>
        <dbReference type="PIRSR" id="PIRSR001461-1"/>
    </source>
</evidence>
<dbReference type="NCBIfam" id="TIGR01163">
    <property type="entry name" value="rpe"/>
    <property type="match status" value="1"/>
</dbReference>
<comment type="cofactor">
    <cofactor evidence="3">
        <name>Co(2+)</name>
        <dbReference type="ChEBI" id="CHEBI:48828"/>
    </cofactor>
</comment>
<evidence type="ECO:0000313" key="15">
    <source>
        <dbReference type="EMBL" id="AHK63227.1"/>
    </source>
</evidence>
<comment type="cofactor">
    <cofactor evidence="10 13">
        <name>a divalent metal cation</name>
        <dbReference type="ChEBI" id="CHEBI:60240"/>
    </cofactor>
    <text evidence="10 13">Binds 1 divalent metal cation per subunit.</text>
</comment>
<comment type="cofactor">
    <cofactor evidence="5">
        <name>Fe(2+)</name>
        <dbReference type="ChEBI" id="CHEBI:29033"/>
    </cofactor>
</comment>
<dbReference type="NCBIfam" id="NF004076">
    <property type="entry name" value="PRK05581.1-4"/>
    <property type="match status" value="1"/>
</dbReference>
<dbReference type="InterPro" id="IPR000056">
    <property type="entry name" value="Ribul_P_3_epim-like"/>
</dbReference>
<comment type="similarity">
    <text evidence="6 10 11">Belongs to the ribulose-phosphate 3-epimerase family.</text>
</comment>
<dbReference type="STRING" id="1229831.M832_03620"/>
<dbReference type="InterPro" id="IPR013785">
    <property type="entry name" value="Aldolase_TIM"/>
</dbReference>
<feature type="binding site" evidence="10 13">
    <location>
        <position position="55"/>
    </location>
    <ligand>
        <name>a divalent metal cation</name>
        <dbReference type="ChEBI" id="CHEBI:60240"/>
    </ligand>
</feature>
<keyword evidence="8 10" id="KW-0479">Metal-binding</keyword>
<dbReference type="Proteomes" id="UP000019433">
    <property type="component" value="Chromosome"/>
</dbReference>
<proteinExistence type="inferred from homology"/>
<dbReference type="Pfam" id="PF00834">
    <property type="entry name" value="Ribul_P_3_epim"/>
    <property type="match status" value="1"/>
</dbReference>
<dbReference type="PIRSF" id="PIRSF001461">
    <property type="entry name" value="RPE"/>
    <property type="match status" value="1"/>
</dbReference>
<dbReference type="Gene3D" id="3.20.20.70">
    <property type="entry name" value="Aldolase class I"/>
    <property type="match status" value="1"/>
</dbReference>
<keyword evidence="13" id="KW-0170">Cobalt</keyword>
<dbReference type="SUPFAM" id="SSF51366">
    <property type="entry name" value="Ribulose-phoshate binding barrel"/>
    <property type="match status" value="1"/>
</dbReference>
<evidence type="ECO:0000256" key="7">
    <source>
        <dbReference type="ARBA" id="ARBA00013188"/>
    </source>
</evidence>
<dbReference type="PROSITE" id="PS01085">
    <property type="entry name" value="RIBUL_P_3_EPIMER_1"/>
    <property type="match status" value="1"/>
</dbReference>
<feature type="binding site" evidence="10 14">
    <location>
        <position position="30"/>
    </location>
    <ligand>
        <name>substrate</name>
    </ligand>
</feature>
<comment type="catalytic activity">
    <reaction evidence="1 10 11">
        <text>D-ribulose 5-phosphate = D-xylulose 5-phosphate</text>
        <dbReference type="Rhea" id="RHEA:13677"/>
        <dbReference type="ChEBI" id="CHEBI:57737"/>
        <dbReference type="ChEBI" id="CHEBI:58121"/>
        <dbReference type="EC" id="5.1.3.1"/>
    </reaction>
</comment>
<dbReference type="GO" id="GO:0006098">
    <property type="term" value="P:pentose-phosphate shunt"/>
    <property type="evidence" value="ECO:0007669"/>
    <property type="project" value="UniProtKB-UniRule"/>
</dbReference>
<keyword evidence="10 11" id="KW-0119">Carbohydrate metabolism</keyword>
<dbReference type="EC" id="5.1.3.1" evidence="7 10"/>
<feature type="binding site" evidence="10">
    <location>
        <begin position="199"/>
        <end position="201"/>
    </location>
    <ligand>
        <name>substrate</name>
    </ligand>
</feature>
<feature type="active site" description="Proton acceptor" evidence="10 12">
    <location>
        <position position="57"/>
    </location>
</feature>
<evidence type="ECO:0000313" key="16">
    <source>
        <dbReference type="Proteomes" id="UP000019433"/>
    </source>
</evidence>
<name>W8K023_9CHLA</name>
<keyword evidence="13" id="KW-0464">Manganese</keyword>
<feature type="binding site" evidence="10 13">
    <location>
        <position position="199"/>
    </location>
    <ligand>
        <name>a divalent metal cation</name>
        <dbReference type="ChEBI" id="CHEBI:60240"/>
    </ligand>
</feature>
<comment type="pathway">
    <text evidence="10">Carbohydrate degradation.</text>
</comment>
<keyword evidence="9 10" id="KW-0413">Isomerase</keyword>
<feature type="binding site" evidence="10 13">
    <location>
        <position position="88"/>
    </location>
    <ligand>
        <name>a divalent metal cation</name>
        <dbReference type="ChEBI" id="CHEBI:60240"/>
    </ligand>
</feature>
<feature type="binding site" evidence="10 14">
    <location>
        <begin position="221"/>
        <end position="222"/>
    </location>
    <ligand>
        <name>substrate</name>
    </ligand>
</feature>
<dbReference type="PROSITE" id="PS01086">
    <property type="entry name" value="RIBUL_P_3_EPIMER_2"/>
    <property type="match status" value="1"/>
</dbReference>
<feature type="binding site" evidence="14">
    <location>
        <position position="201"/>
    </location>
    <ligand>
        <name>substrate</name>
    </ligand>
</feature>
<evidence type="ECO:0000256" key="11">
    <source>
        <dbReference type="PIRNR" id="PIRNR001461"/>
    </source>
</evidence>
<dbReference type="eggNOG" id="COG0036">
    <property type="taxonomic scope" value="Bacteria"/>
</dbReference>
<dbReference type="GO" id="GO:0019323">
    <property type="term" value="P:pentose catabolic process"/>
    <property type="evidence" value="ECO:0007669"/>
    <property type="project" value="UniProtKB-UniRule"/>
</dbReference>
<evidence type="ECO:0000256" key="10">
    <source>
        <dbReference type="HAMAP-Rule" id="MF_02227"/>
    </source>
</evidence>